<organism evidence="1">
    <name type="scientific">Pongo abelii</name>
    <name type="common">Sumatran orangutan</name>
    <name type="synonym">Pongo pygmaeus abelii</name>
    <dbReference type="NCBI Taxonomy" id="9601"/>
    <lineage>
        <taxon>Eukaryota</taxon>
        <taxon>Metazoa</taxon>
        <taxon>Chordata</taxon>
        <taxon>Craniata</taxon>
        <taxon>Vertebrata</taxon>
        <taxon>Euteleostomi</taxon>
        <taxon>Mammalia</taxon>
        <taxon>Eutheria</taxon>
        <taxon>Euarchontoglires</taxon>
        <taxon>Primates</taxon>
        <taxon>Haplorrhini</taxon>
        <taxon>Catarrhini</taxon>
        <taxon>Hominidae</taxon>
        <taxon>Pongo</taxon>
    </lineage>
</organism>
<evidence type="ECO:0000313" key="1">
    <source>
        <dbReference type="EMBL" id="PNJ16978.1"/>
    </source>
</evidence>
<dbReference type="EMBL" id="NDHI03003602">
    <property type="protein sequence ID" value="PNJ16978.1"/>
    <property type="molecule type" value="Genomic_DNA"/>
</dbReference>
<proteinExistence type="predicted"/>
<name>A0A2J8S881_PONAB</name>
<dbReference type="AlphaFoldDB" id="A0A2J8S881"/>
<sequence length="54" mass="6085">MDSPGYNCFVDKDKMDAAIQDLGPKELSCTELQELKQLARQGYWAQSHALRGKV</sequence>
<reference evidence="1" key="1">
    <citation type="submission" date="2017-12" db="EMBL/GenBank/DDBJ databases">
        <title>High-resolution comparative analysis of great ape genomes.</title>
        <authorList>
            <person name="Pollen A."/>
            <person name="Hastie A."/>
            <person name="Hormozdiari F."/>
            <person name="Dougherty M."/>
            <person name="Liu R."/>
            <person name="Chaisson M."/>
            <person name="Hoppe E."/>
            <person name="Hill C."/>
            <person name="Pang A."/>
            <person name="Hillier L."/>
            <person name="Baker C."/>
            <person name="Armstrong J."/>
            <person name="Shendure J."/>
            <person name="Paten B."/>
            <person name="Wilson R."/>
            <person name="Chao H."/>
            <person name="Schneider V."/>
            <person name="Ventura M."/>
            <person name="Kronenberg Z."/>
            <person name="Murali S."/>
            <person name="Gordon D."/>
            <person name="Cantsilieris S."/>
            <person name="Munson K."/>
            <person name="Nelson B."/>
            <person name="Raja A."/>
            <person name="Underwood J."/>
            <person name="Diekhans M."/>
            <person name="Fiddes I."/>
            <person name="Haussler D."/>
            <person name="Eichler E."/>
        </authorList>
    </citation>
    <scope>NUCLEOTIDE SEQUENCE [LARGE SCALE GENOMIC DNA]</scope>
    <source>
        <strain evidence="1">Susie</strain>
    </source>
</reference>
<feature type="non-terminal residue" evidence="1">
    <location>
        <position position="54"/>
    </location>
</feature>
<accession>A0A2J8S881</accession>
<comment type="caution">
    <text evidence="1">The sequence shown here is derived from an EMBL/GenBank/DDBJ whole genome shotgun (WGS) entry which is preliminary data.</text>
</comment>
<gene>
    <name evidence="1" type="ORF">CR201_G0045675</name>
</gene>
<protein>
    <submittedName>
        <fullName evidence="1">TBC1D24 isoform 8</fullName>
    </submittedName>
</protein>